<dbReference type="InterPro" id="IPR001648">
    <property type="entry name" value="Ribosomal_bS18"/>
</dbReference>
<dbReference type="PANTHER" id="PTHR13479:SF40">
    <property type="entry name" value="SMALL RIBOSOMAL SUBUNIT PROTEIN BS18M"/>
    <property type="match status" value="1"/>
</dbReference>
<proteinExistence type="predicted"/>
<dbReference type="AlphaFoldDB" id="A0A8S1KT27"/>
<dbReference type="Proteomes" id="UP000688137">
    <property type="component" value="Unassembled WGS sequence"/>
</dbReference>
<sequence>MIIIRLSRHFSKIKKDLLTNPEFDKIHPQFLDHKPPTTLHRQSKEVPYIKSLLRYKDIAIPTFENALHQNFKTFVEGHVSPKGALKNLSEEQMKQIQTQVTKKLQELEDTGLSREEILTNGVDKGIPLSYDAFFQLLKNNEQARLVYLAPGEEFTVQKIVDIALRQDIGKDQFNVPINKYPNNMKLKNHDKQKDILINTKDHLEHVNELVSDEVVYHHHPQPKRPIRRVNNYDIHWRNTEFLIQFLNKSAKIKNRQQTNLAEVQHKKVARSIKTAKHMLLLPSNSSIQPYHKKSLTSFENDIQEFARRKVNLSTGQIYTETPLQKRERSLESQTMIEDDQEINPGTPRPNNLNIIKGIVYAEKLKKKELEQQGIKLTKEEEDLRNYRFNGNDVKFQTMRDEQLLKQEIKQEILAKDGEFVEEFNQIKSNVEKIPTYYLSQAFISEQTLQMEKLQELVYQKPKKAYTYDESLRIIEEVKSRLNK</sequence>
<dbReference type="Pfam" id="PF01084">
    <property type="entry name" value="Ribosomal_S18"/>
    <property type="match status" value="1"/>
</dbReference>
<evidence type="ECO:0000313" key="1">
    <source>
        <dbReference type="EMBL" id="CAD8058549.1"/>
    </source>
</evidence>
<dbReference type="GO" id="GO:0005763">
    <property type="term" value="C:mitochondrial small ribosomal subunit"/>
    <property type="evidence" value="ECO:0007669"/>
    <property type="project" value="TreeGrafter"/>
</dbReference>
<dbReference type="OMA" id="GTPRPNN"/>
<dbReference type="PANTHER" id="PTHR13479">
    <property type="entry name" value="30S RIBOSOMAL PROTEIN S18"/>
    <property type="match status" value="1"/>
</dbReference>
<name>A0A8S1KT27_PARPR</name>
<protein>
    <submittedName>
        <fullName evidence="1">Uncharacterized protein</fullName>
    </submittedName>
</protein>
<dbReference type="GO" id="GO:0070181">
    <property type="term" value="F:small ribosomal subunit rRNA binding"/>
    <property type="evidence" value="ECO:0007669"/>
    <property type="project" value="TreeGrafter"/>
</dbReference>
<organism evidence="1 2">
    <name type="scientific">Paramecium primaurelia</name>
    <dbReference type="NCBI Taxonomy" id="5886"/>
    <lineage>
        <taxon>Eukaryota</taxon>
        <taxon>Sar</taxon>
        <taxon>Alveolata</taxon>
        <taxon>Ciliophora</taxon>
        <taxon>Intramacronucleata</taxon>
        <taxon>Oligohymenophorea</taxon>
        <taxon>Peniculida</taxon>
        <taxon>Parameciidae</taxon>
        <taxon>Paramecium</taxon>
    </lineage>
</organism>
<evidence type="ECO:0000313" key="2">
    <source>
        <dbReference type="Proteomes" id="UP000688137"/>
    </source>
</evidence>
<dbReference type="GO" id="GO:0006412">
    <property type="term" value="P:translation"/>
    <property type="evidence" value="ECO:0007669"/>
    <property type="project" value="InterPro"/>
</dbReference>
<accession>A0A8S1KT27</accession>
<reference evidence="1" key="1">
    <citation type="submission" date="2021-01" db="EMBL/GenBank/DDBJ databases">
        <authorList>
            <consortium name="Genoscope - CEA"/>
            <person name="William W."/>
        </authorList>
    </citation>
    <scope>NUCLEOTIDE SEQUENCE</scope>
</reference>
<dbReference type="EMBL" id="CAJJDM010000026">
    <property type="protein sequence ID" value="CAD8058549.1"/>
    <property type="molecule type" value="Genomic_DNA"/>
</dbReference>
<dbReference type="GO" id="GO:0003735">
    <property type="term" value="F:structural constituent of ribosome"/>
    <property type="evidence" value="ECO:0007669"/>
    <property type="project" value="InterPro"/>
</dbReference>
<gene>
    <name evidence="1" type="ORF">PPRIM_AZ9-3.1.T0270277</name>
</gene>
<keyword evidence="2" id="KW-1185">Reference proteome</keyword>
<comment type="caution">
    <text evidence="1">The sequence shown here is derived from an EMBL/GenBank/DDBJ whole genome shotgun (WGS) entry which is preliminary data.</text>
</comment>